<dbReference type="GO" id="GO:0004113">
    <property type="term" value="F:2',3'-cyclic-nucleotide 3'-phosphodiesterase activity"/>
    <property type="evidence" value="ECO:0007669"/>
    <property type="project" value="TreeGrafter"/>
</dbReference>
<dbReference type="PATRIC" id="fig|1619111.3.peg.264"/>
<evidence type="ECO:0000313" key="3">
    <source>
        <dbReference type="EMBL" id="KKU48487.1"/>
    </source>
</evidence>
<dbReference type="EMBL" id="LCNE01000015">
    <property type="protein sequence ID" value="KKU48487.1"/>
    <property type="molecule type" value="Genomic_DNA"/>
</dbReference>
<feature type="binding site" evidence="2">
    <location>
        <position position="39"/>
    </location>
    <ligand>
        <name>Fe cation</name>
        <dbReference type="ChEBI" id="CHEBI:24875"/>
        <label>2</label>
    </ligand>
</feature>
<dbReference type="Gene3D" id="3.60.21.10">
    <property type="match status" value="1"/>
</dbReference>
<organism evidence="3 4">
    <name type="scientific">candidate division WWE3 bacterium GW2011_GWA2_46_9</name>
    <dbReference type="NCBI Taxonomy" id="1619111"/>
    <lineage>
        <taxon>Bacteria</taxon>
        <taxon>Katanobacteria</taxon>
    </lineage>
</organism>
<dbReference type="InterPro" id="IPR005235">
    <property type="entry name" value="YmdB-like"/>
</dbReference>
<sequence>MRILFIGDIVARPGREKVKQVLPQIRQDYSVDLVVANAENIAHGRGATTEMIREMKSVGIDYFTGGDHLFWQKGFESEIDLLPVLRPANYPQGAAGKGYEIIITKNKSKVLLINLMGRTFLNERLDDPFRKADEILDKTKPESPDAVLVDFHAEATSEKYALGFYLDGRVNAVVGTHTHVPTCDARVLENGTAFVSDVGMTGNINSVLGVKKEIIIDLYLSGQNKKFEWEEEGDAAFRSVLITVDDKSKKNDIERVDV</sequence>
<accession>A0A0G1QU96</accession>
<dbReference type="PANTHER" id="PTHR36303:SF1">
    <property type="entry name" value="2',3'-CYCLIC-NUCLEOTIDE 2'-PHOSPHODIESTERASE"/>
    <property type="match status" value="1"/>
</dbReference>
<evidence type="ECO:0000256" key="1">
    <source>
        <dbReference type="PIRSR" id="PIRSR004789-50"/>
    </source>
</evidence>
<feature type="binding site" evidence="2">
    <location>
        <position position="40"/>
    </location>
    <ligand>
        <name>Fe cation</name>
        <dbReference type="ChEBI" id="CHEBI:24875"/>
        <label>1</label>
    </ligand>
</feature>
<dbReference type="AlphaFoldDB" id="A0A0G1QU96"/>
<feature type="binding site" evidence="2">
    <location>
        <position position="177"/>
    </location>
    <ligand>
        <name>Fe cation</name>
        <dbReference type="ChEBI" id="CHEBI:24875"/>
        <label>2</label>
    </ligand>
</feature>
<dbReference type="PANTHER" id="PTHR36303">
    <property type="entry name" value="2',3'-CYCLIC-NUCLEOTIDE 2'-PHOSPHODIESTERASE"/>
    <property type="match status" value="1"/>
</dbReference>
<dbReference type="InterPro" id="IPR029052">
    <property type="entry name" value="Metallo-depent_PP-like"/>
</dbReference>
<feature type="active site" description="Proton donor" evidence="1">
    <location>
        <position position="68"/>
    </location>
</feature>
<feature type="binding site" evidence="2">
    <location>
        <position position="179"/>
    </location>
    <ligand>
        <name>Fe cation</name>
        <dbReference type="ChEBI" id="CHEBI:24875"/>
        <label>1</label>
    </ligand>
</feature>
<name>A0A0G1QU96_UNCKA</name>
<dbReference type="PIRSF" id="PIRSF004789">
    <property type="entry name" value="DR1281"/>
    <property type="match status" value="1"/>
</dbReference>
<dbReference type="SUPFAM" id="SSF56300">
    <property type="entry name" value="Metallo-dependent phosphatases"/>
    <property type="match status" value="1"/>
</dbReference>
<evidence type="ECO:0000313" key="4">
    <source>
        <dbReference type="Proteomes" id="UP000033946"/>
    </source>
</evidence>
<reference evidence="3 4" key="1">
    <citation type="journal article" date="2015" name="Nature">
        <title>rRNA introns, odd ribosomes, and small enigmatic genomes across a large radiation of phyla.</title>
        <authorList>
            <person name="Brown C.T."/>
            <person name="Hug L.A."/>
            <person name="Thomas B.C."/>
            <person name="Sharon I."/>
            <person name="Castelle C.J."/>
            <person name="Singh A."/>
            <person name="Wilkins M.J."/>
            <person name="Williams K.H."/>
            <person name="Banfield J.F."/>
        </authorList>
    </citation>
    <scope>NUCLEOTIDE SEQUENCE [LARGE SCALE GENOMIC DNA]</scope>
</reference>
<evidence type="ECO:0000256" key="2">
    <source>
        <dbReference type="PIRSR" id="PIRSR004789-51"/>
    </source>
</evidence>
<keyword evidence="2" id="KW-0479">Metal-binding</keyword>
<feature type="binding site" evidence="2">
    <location>
        <position position="152"/>
    </location>
    <ligand>
        <name>Fe cation</name>
        <dbReference type="ChEBI" id="CHEBI:24875"/>
        <label>2</label>
    </ligand>
</feature>
<gene>
    <name evidence="3" type="ORF">UX69_C0015G0006</name>
</gene>
<dbReference type="NCBIfam" id="TIGR00282">
    <property type="entry name" value="TIGR00282 family metallophosphoesterase"/>
    <property type="match status" value="1"/>
</dbReference>
<dbReference type="Proteomes" id="UP000033946">
    <property type="component" value="Unassembled WGS sequence"/>
</dbReference>
<feature type="binding site" evidence="2">
    <location>
        <position position="8"/>
    </location>
    <ligand>
        <name>Fe cation</name>
        <dbReference type="ChEBI" id="CHEBI:24875"/>
        <label>1</label>
    </ligand>
</feature>
<dbReference type="Pfam" id="PF13277">
    <property type="entry name" value="YmdB"/>
    <property type="match status" value="1"/>
</dbReference>
<comment type="caution">
    <text evidence="3">The sequence shown here is derived from an EMBL/GenBank/DDBJ whole genome shotgun (WGS) entry which is preliminary data.</text>
</comment>
<dbReference type="GO" id="GO:0046872">
    <property type="term" value="F:metal ion binding"/>
    <property type="evidence" value="ECO:0007669"/>
    <property type="project" value="UniProtKB-KW"/>
</dbReference>
<feature type="binding site" evidence="2">
    <location>
        <position position="39"/>
    </location>
    <ligand>
        <name>Fe cation</name>
        <dbReference type="ChEBI" id="CHEBI:24875"/>
        <label>1</label>
    </ligand>
</feature>
<protein>
    <submittedName>
        <fullName evidence="3">Metallophosphoesterase</fullName>
    </submittedName>
</protein>
<feature type="binding site" evidence="2">
    <location>
        <position position="67"/>
    </location>
    <ligand>
        <name>Fe cation</name>
        <dbReference type="ChEBI" id="CHEBI:24875"/>
        <label>2</label>
    </ligand>
</feature>
<proteinExistence type="predicted"/>